<dbReference type="EMBL" id="QSKF01000003">
    <property type="protein sequence ID" value="RHE41002.1"/>
    <property type="molecule type" value="Genomic_DNA"/>
</dbReference>
<evidence type="ECO:0000313" key="1">
    <source>
        <dbReference type="EMBL" id="RHE41002.1"/>
    </source>
</evidence>
<proteinExistence type="predicted"/>
<dbReference type="RefSeq" id="WP_118050299.1">
    <property type="nucleotide sequence ID" value="NZ_CABJFK010000003.1"/>
</dbReference>
<comment type="caution">
    <text evidence="1">The sequence shown here is derived from an EMBL/GenBank/DDBJ whole genome shotgun (WGS) entry which is preliminary data.</text>
</comment>
<dbReference type="Proteomes" id="UP000283745">
    <property type="component" value="Unassembled WGS sequence"/>
</dbReference>
<accession>A0A414J954</accession>
<name>A0A414J954_9FIRM</name>
<evidence type="ECO:0000313" key="2">
    <source>
        <dbReference type="Proteomes" id="UP000283745"/>
    </source>
</evidence>
<protein>
    <submittedName>
        <fullName evidence="1">Uncharacterized protein</fullName>
    </submittedName>
</protein>
<gene>
    <name evidence="1" type="ORF">DW740_05575</name>
</gene>
<sequence>MNRFDFEIGKYKVYFVFYEKLKPYQKLLNERLHISFEDDGCFKQIKRKQKSFIGVMETKAYDNYSAMKRAYSALEIFLRYLEVFLNDNISVIGKNGLVIRQDTQEGIILPVKAFGYKSIKPEPRENFKTEIDTIVLGCQEKGKETYSQLNKIVDLHNAALNQQDLNDAFLNLWSALEVASVTDSSKSKIESVTDNIVSILQNDYFECIFSNILDDLKNNLGNRKVSLLLKDITEFDKEICKIAGFIFLEKYEKYREDYFANELKYYPNIRYKIYNLYEQRENRENYGIFPKSIVKELNGIFIAYIGLEMLLFMQGKAINEYKC</sequence>
<dbReference type="AlphaFoldDB" id="A0A414J954"/>
<organism evidence="1 2">
    <name type="scientific">Blautia obeum</name>
    <dbReference type="NCBI Taxonomy" id="40520"/>
    <lineage>
        <taxon>Bacteria</taxon>
        <taxon>Bacillati</taxon>
        <taxon>Bacillota</taxon>
        <taxon>Clostridia</taxon>
        <taxon>Lachnospirales</taxon>
        <taxon>Lachnospiraceae</taxon>
        <taxon>Blautia</taxon>
    </lineage>
</organism>
<reference evidence="1 2" key="1">
    <citation type="submission" date="2018-08" db="EMBL/GenBank/DDBJ databases">
        <title>A genome reference for cultivated species of the human gut microbiota.</title>
        <authorList>
            <person name="Zou Y."/>
            <person name="Xue W."/>
            <person name="Luo G."/>
        </authorList>
    </citation>
    <scope>NUCLEOTIDE SEQUENCE [LARGE SCALE GENOMIC DNA]</scope>
    <source>
        <strain evidence="1 2">AM28-23</strain>
    </source>
</reference>